<feature type="region of interest" description="Disordered" evidence="12">
    <location>
        <begin position="566"/>
        <end position="596"/>
    </location>
</feature>
<evidence type="ECO:0000256" key="12">
    <source>
        <dbReference type="SAM" id="MobiDB-lite"/>
    </source>
</evidence>
<evidence type="ECO:0000259" key="15">
    <source>
        <dbReference type="PROSITE" id="PS51194"/>
    </source>
</evidence>
<dbReference type="STRING" id="88036.D8RF20"/>
<dbReference type="Gene3D" id="1.10.150.80">
    <property type="entry name" value="HRDC domain"/>
    <property type="match status" value="1"/>
</dbReference>
<dbReference type="InParanoid" id="D8RF20"/>
<dbReference type="Gene3D" id="1.10.10.10">
    <property type="entry name" value="Winged helix-like DNA-binding domain superfamily/Winged helix DNA-binding domain"/>
    <property type="match status" value="1"/>
</dbReference>
<dbReference type="InterPro" id="IPR004589">
    <property type="entry name" value="DNA_helicase_ATP-dep_RecQ"/>
</dbReference>
<evidence type="ECO:0000313" key="16">
    <source>
        <dbReference type="EMBL" id="EFJ29040.1"/>
    </source>
</evidence>
<evidence type="ECO:0000256" key="11">
    <source>
        <dbReference type="RuleBase" id="RU364117"/>
    </source>
</evidence>
<dbReference type="InterPro" id="IPR032284">
    <property type="entry name" value="RecQ_Zn-bd"/>
</dbReference>
<evidence type="ECO:0000256" key="4">
    <source>
        <dbReference type="ARBA" id="ARBA00022801"/>
    </source>
</evidence>
<dbReference type="AlphaFoldDB" id="D8RF20"/>
<dbReference type="Gene3D" id="3.40.50.300">
    <property type="entry name" value="P-loop containing nucleotide triphosphate hydrolases"/>
    <property type="match status" value="2"/>
</dbReference>
<evidence type="ECO:0000259" key="14">
    <source>
        <dbReference type="PROSITE" id="PS51192"/>
    </source>
</evidence>
<evidence type="ECO:0000256" key="5">
    <source>
        <dbReference type="ARBA" id="ARBA00022806"/>
    </source>
</evidence>
<dbReference type="Pfam" id="PF00271">
    <property type="entry name" value="Helicase_C"/>
    <property type="match status" value="1"/>
</dbReference>
<sequence length="703" mass="79690">EVNYVEGANDRQWSRSDFPWSMDLKANNRRYFGNKSFRPNQHEIINATMSGHDVFVLMPTGGGKSLTYQLPAICCPGVTLVVCPLVSLIMDQIMHLSQASIRAEHLSSNLEYEEQRQILQQLNFDHCEYRLLYVTPEKIARSDNLLRNLENLHRRRLLARIVIDEAHCVSQWGHDFRPDYQNLGILKQKFPDVPLMALTATATMRVKEDVVQALGLCKCIIFRQTFNRPNLRYSVVPKTKKVYEEIDAFIKENYPHESGIIYCFSKMDCERVCEQLRKTGHKIGFYHASMDPQERNRVQRMWSKDEINIICATVAFGMGINKPDVRFVIHHSIPKSIEGYHQESGRAGRDNLPASCILYYSYSDYVRVKHLLSQGAVDQTSTGRSWNNSDTANQLKTNFDNLQRMGAYCENEVDCRRSLQLGHFGEKFDSASCKSTCDNCSKAVSFVEEDMTPVCQQLVQLINGLGQSFTMSHVIDVFRGSMSQQVKNANHHLQELHGAGKSLNKSVVERILHRLVFDEVLKENINKSDTFGSISSILKVNDYKARELFDGVCKIVMKFPAVKKADKPERTPVSTKKAPLATKLSDPEDGLSSSSSVSPAISMEVYSALQKLRTEIMNEIGGNLLPYHIMGNGELHQISKRLPKTVDELLEINGIGKVKSNKYGARILEVVDQVVREHSSSDKTRNKVSAASMPKRQRDAPDS</sequence>
<dbReference type="GO" id="GO:0016887">
    <property type="term" value="F:ATP hydrolysis activity"/>
    <property type="evidence" value="ECO:0007669"/>
    <property type="project" value="RHEA"/>
</dbReference>
<dbReference type="eggNOG" id="KOG0351">
    <property type="taxonomic scope" value="Eukaryota"/>
</dbReference>
<dbReference type="NCBIfam" id="TIGR00614">
    <property type="entry name" value="recQ_fam"/>
    <property type="match status" value="1"/>
</dbReference>
<gene>
    <name evidence="16" type="ORF">SELMODRAFT_10140</name>
</gene>
<keyword evidence="8" id="KW-0413">Isomerase</keyword>
<dbReference type="Pfam" id="PF00270">
    <property type="entry name" value="DEAD"/>
    <property type="match status" value="1"/>
</dbReference>
<dbReference type="FunFam" id="3.40.50.300:FF:000340">
    <property type="entry name" value="Bloom syndrome, RecQ helicase"/>
    <property type="match status" value="1"/>
</dbReference>
<keyword evidence="3 11" id="KW-0547">Nucleotide-binding</keyword>
<evidence type="ECO:0000256" key="2">
    <source>
        <dbReference type="ARBA" id="ARBA00005446"/>
    </source>
</evidence>
<dbReference type="InterPro" id="IPR014001">
    <property type="entry name" value="Helicase_ATP-bd"/>
</dbReference>
<dbReference type="GO" id="GO:0005737">
    <property type="term" value="C:cytoplasm"/>
    <property type="evidence" value="ECO:0000318"/>
    <property type="project" value="GO_Central"/>
</dbReference>
<dbReference type="PROSITE" id="PS51192">
    <property type="entry name" value="HELICASE_ATP_BIND_1"/>
    <property type="match status" value="1"/>
</dbReference>
<dbReference type="SMART" id="SM00956">
    <property type="entry name" value="RQC"/>
    <property type="match status" value="1"/>
</dbReference>
<keyword evidence="7" id="KW-0238">DNA-binding</keyword>
<evidence type="ECO:0000256" key="7">
    <source>
        <dbReference type="ARBA" id="ARBA00023125"/>
    </source>
</evidence>
<comment type="subcellular location">
    <subcellularLocation>
        <location evidence="1 11">Nucleus</location>
    </subcellularLocation>
</comment>
<accession>D8RF20</accession>
<reference evidence="16 17" key="1">
    <citation type="journal article" date="2011" name="Science">
        <title>The Selaginella genome identifies genetic changes associated with the evolution of vascular plants.</title>
        <authorList>
            <person name="Banks J.A."/>
            <person name="Nishiyama T."/>
            <person name="Hasebe M."/>
            <person name="Bowman J.L."/>
            <person name="Gribskov M."/>
            <person name="dePamphilis C."/>
            <person name="Albert V.A."/>
            <person name="Aono N."/>
            <person name="Aoyama T."/>
            <person name="Ambrose B.A."/>
            <person name="Ashton N.W."/>
            <person name="Axtell M.J."/>
            <person name="Barker E."/>
            <person name="Barker M.S."/>
            <person name="Bennetzen J.L."/>
            <person name="Bonawitz N.D."/>
            <person name="Chapple C."/>
            <person name="Cheng C."/>
            <person name="Correa L.G."/>
            <person name="Dacre M."/>
            <person name="DeBarry J."/>
            <person name="Dreyer I."/>
            <person name="Elias M."/>
            <person name="Engstrom E.M."/>
            <person name="Estelle M."/>
            <person name="Feng L."/>
            <person name="Finet C."/>
            <person name="Floyd S.K."/>
            <person name="Frommer W.B."/>
            <person name="Fujita T."/>
            <person name="Gramzow L."/>
            <person name="Gutensohn M."/>
            <person name="Harholt J."/>
            <person name="Hattori M."/>
            <person name="Heyl A."/>
            <person name="Hirai T."/>
            <person name="Hiwatashi Y."/>
            <person name="Ishikawa M."/>
            <person name="Iwata M."/>
            <person name="Karol K.G."/>
            <person name="Koehler B."/>
            <person name="Kolukisaoglu U."/>
            <person name="Kubo M."/>
            <person name="Kurata T."/>
            <person name="Lalonde S."/>
            <person name="Li K."/>
            <person name="Li Y."/>
            <person name="Litt A."/>
            <person name="Lyons E."/>
            <person name="Manning G."/>
            <person name="Maruyama T."/>
            <person name="Michael T.P."/>
            <person name="Mikami K."/>
            <person name="Miyazaki S."/>
            <person name="Morinaga S."/>
            <person name="Murata T."/>
            <person name="Mueller-Roeber B."/>
            <person name="Nelson D.R."/>
            <person name="Obara M."/>
            <person name="Oguri Y."/>
            <person name="Olmstead R.G."/>
            <person name="Onodera N."/>
            <person name="Petersen B.L."/>
            <person name="Pils B."/>
            <person name="Prigge M."/>
            <person name="Rensing S.A."/>
            <person name="Riano-Pachon D.M."/>
            <person name="Roberts A.W."/>
            <person name="Sato Y."/>
            <person name="Scheller H.V."/>
            <person name="Schulz B."/>
            <person name="Schulz C."/>
            <person name="Shakirov E.V."/>
            <person name="Shibagaki N."/>
            <person name="Shinohara N."/>
            <person name="Shippen D.E."/>
            <person name="Soerensen I."/>
            <person name="Sotooka R."/>
            <person name="Sugimoto N."/>
            <person name="Sugita M."/>
            <person name="Sumikawa N."/>
            <person name="Tanurdzic M."/>
            <person name="Theissen G."/>
            <person name="Ulvskov P."/>
            <person name="Wakazuki S."/>
            <person name="Weng J.K."/>
            <person name="Willats W.W."/>
            <person name="Wipf D."/>
            <person name="Wolf P.G."/>
            <person name="Yang L."/>
            <person name="Zimmer A.D."/>
            <person name="Zhu Q."/>
            <person name="Mitros T."/>
            <person name="Hellsten U."/>
            <person name="Loque D."/>
            <person name="Otillar R."/>
            <person name="Salamov A."/>
            <person name="Schmutz J."/>
            <person name="Shapiro H."/>
            <person name="Lindquist E."/>
            <person name="Lucas S."/>
            <person name="Rokhsar D."/>
            <person name="Grigoriev I.V."/>
        </authorList>
    </citation>
    <scope>NUCLEOTIDE SEQUENCE [LARGE SCALE GENOMIC DNA]</scope>
</reference>
<dbReference type="InterPro" id="IPR010997">
    <property type="entry name" value="HRDC-like_sf"/>
</dbReference>
<comment type="catalytic activity">
    <reaction evidence="11">
        <text>ATP + H2O = ADP + phosphate + H(+)</text>
        <dbReference type="Rhea" id="RHEA:13065"/>
        <dbReference type="ChEBI" id="CHEBI:15377"/>
        <dbReference type="ChEBI" id="CHEBI:15378"/>
        <dbReference type="ChEBI" id="CHEBI:30616"/>
        <dbReference type="ChEBI" id="CHEBI:43474"/>
        <dbReference type="ChEBI" id="CHEBI:456216"/>
    </reaction>
</comment>
<keyword evidence="17" id="KW-1185">Reference proteome</keyword>
<dbReference type="Gramene" id="EFJ29040">
    <property type="protein sequence ID" value="EFJ29040"/>
    <property type="gene ID" value="SELMODRAFT_10140"/>
</dbReference>
<dbReference type="CDD" id="cd18794">
    <property type="entry name" value="SF2_C_RecQ"/>
    <property type="match status" value="1"/>
</dbReference>
<dbReference type="EMBL" id="GL377578">
    <property type="protein sequence ID" value="EFJ29040.1"/>
    <property type="molecule type" value="Genomic_DNA"/>
</dbReference>
<feature type="domain" description="Helicase C-terminal" evidence="15">
    <location>
        <begin position="245"/>
        <end position="403"/>
    </location>
</feature>
<evidence type="ECO:0000256" key="3">
    <source>
        <dbReference type="ARBA" id="ARBA00022741"/>
    </source>
</evidence>
<evidence type="ECO:0000259" key="13">
    <source>
        <dbReference type="PROSITE" id="PS50967"/>
    </source>
</evidence>
<dbReference type="PROSITE" id="PS51194">
    <property type="entry name" value="HELICASE_CTER"/>
    <property type="match status" value="1"/>
</dbReference>
<evidence type="ECO:0000256" key="9">
    <source>
        <dbReference type="ARBA" id="ARBA00023242"/>
    </source>
</evidence>
<dbReference type="InterPro" id="IPR002464">
    <property type="entry name" value="DNA/RNA_helicase_DEAH_CS"/>
</dbReference>
<dbReference type="InterPro" id="IPR018982">
    <property type="entry name" value="RQC_domain"/>
</dbReference>
<dbReference type="Pfam" id="PF16124">
    <property type="entry name" value="RecQ_Zn_bind"/>
    <property type="match status" value="1"/>
</dbReference>
<comment type="similarity">
    <text evidence="2 11">Belongs to the helicase family. RecQ subfamily.</text>
</comment>
<dbReference type="GO" id="GO:0005694">
    <property type="term" value="C:chromosome"/>
    <property type="evidence" value="ECO:0000318"/>
    <property type="project" value="GO_Central"/>
</dbReference>
<dbReference type="InterPro" id="IPR002121">
    <property type="entry name" value="HRDC_dom"/>
</dbReference>
<proteinExistence type="inferred from homology"/>
<feature type="non-terminal residue" evidence="16">
    <location>
        <position position="1"/>
    </location>
</feature>
<dbReference type="EC" id="5.6.2.4" evidence="11"/>
<dbReference type="PANTHER" id="PTHR13710:SF156">
    <property type="entry name" value="ATP-DEPENDENT DNA HELICASE Q-LIKE 4B"/>
    <property type="match status" value="1"/>
</dbReference>
<dbReference type="OrthoDB" id="10261556at2759"/>
<dbReference type="HOGENOM" id="CLU_001103_12_3_1"/>
<dbReference type="InterPro" id="IPR036388">
    <property type="entry name" value="WH-like_DNA-bd_sf"/>
</dbReference>
<dbReference type="SMART" id="SM00487">
    <property type="entry name" value="DEXDc"/>
    <property type="match status" value="1"/>
</dbReference>
<dbReference type="InterPro" id="IPR001650">
    <property type="entry name" value="Helicase_C-like"/>
</dbReference>
<dbReference type="SUPFAM" id="SSF52540">
    <property type="entry name" value="P-loop containing nucleoside triphosphate hydrolases"/>
    <property type="match status" value="2"/>
</dbReference>
<evidence type="ECO:0000256" key="1">
    <source>
        <dbReference type="ARBA" id="ARBA00004123"/>
    </source>
</evidence>
<evidence type="ECO:0000256" key="8">
    <source>
        <dbReference type="ARBA" id="ARBA00023235"/>
    </source>
</evidence>
<evidence type="ECO:0000256" key="10">
    <source>
        <dbReference type="ARBA" id="ARBA00034617"/>
    </source>
</evidence>
<evidence type="ECO:0000256" key="6">
    <source>
        <dbReference type="ARBA" id="ARBA00022840"/>
    </source>
</evidence>
<dbReference type="SMART" id="SM00341">
    <property type="entry name" value="HRDC"/>
    <property type="match status" value="1"/>
</dbReference>
<dbReference type="GO" id="GO:0009378">
    <property type="term" value="F:four-way junction helicase activity"/>
    <property type="evidence" value="ECO:0000318"/>
    <property type="project" value="GO_Central"/>
</dbReference>
<feature type="region of interest" description="Disordered" evidence="12">
    <location>
        <begin position="676"/>
        <end position="703"/>
    </location>
</feature>
<comment type="catalytic activity">
    <reaction evidence="10 11">
        <text>Couples ATP hydrolysis with the unwinding of duplex DNA by translocating in the 3'-5' direction.</text>
        <dbReference type="EC" id="5.6.2.4"/>
    </reaction>
</comment>
<dbReference type="GO" id="GO:0003677">
    <property type="term" value="F:DNA binding"/>
    <property type="evidence" value="ECO:0007669"/>
    <property type="project" value="UniProtKB-KW"/>
</dbReference>
<dbReference type="InterPro" id="IPR044876">
    <property type="entry name" value="HRDC_dom_sf"/>
</dbReference>
<dbReference type="CDD" id="cd17920">
    <property type="entry name" value="DEXHc_RecQ"/>
    <property type="match status" value="1"/>
</dbReference>
<dbReference type="OMA" id="LEIVAYC"/>
<dbReference type="GO" id="GO:0005634">
    <property type="term" value="C:nucleus"/>
    <property type="evidence" value="ECO:0000318"/>
    <property type="project" value="GO_Central"/>
</dbReference>
<dbReference type="PANTHER" id="PTHR13710">
    <property type="entry name" value="DNA HELICASE RECQ FAMILY MEMBER"/>
    <property type="match status" value="1"/>
</dbReference>
<feature type="domain" description="HRDC" evidence="13">
    <location>
        <begin position="599"/>
        <end position="681"/>
    </location>
</feature>
<feature type="compositionally biased region" description="Basic and acidic residues" evidence="12">
    <location>
        <begin position="676"/>
        <end position="685"/>
    </location>
</feature>
<keyword evidence="6 11" id="KW-0067">ATP-binding</keyword>
<dbReference type="GO" id="GO:0000724">
    <property type="term" value="P:double-strand break repair via homologous recombination"/>
    <property type="evidence" value="ECO:0000318"/>
    <property type="project" value="GO_Central"/>
</dbReference>
<keyword evidence="5 11" id="KW-0347">Helicase</keyword>
<dbReference type="InterPro" id="IPR027417">
    <property type="entry name" value="P-loop_NTPase"/>
</dbReference>
<dbReference type="PROSITE" id="PS00690">
    <property type="entry name" value="DEAH_ATP_HELICASE"/>
    <property type="match status" value="1"/>
</dbReference>
<dbReference type="PROSITE" id="PS50967">
    <property type="entry name" value="HRDC"/>
    <property type="match status" value="1"/>
</dbReference>
<dbReference type="GO" id="GO:0043138">
    <property type="term" value="F:3'-5' DNA helicase activity"/>
    <property type="evidence" value="ECO:0000318"/>
    <property type="project" value="GO_Central"/>
</dbReference>
<protein>
    <recommendedName>
        <fullName evidence="11">ATP-dependent DNA helicase</fullName>
        <ecNumber evidence="11">5.6.2.4</ecNumber>
    </recommendedName>
</protein>
<organism evidence="17">
    <name type="scientific">Selaginella moellendorffii</name>
    <name type="common">Spikemoss</name>
    <dbReference type="NCBI Taxonomy" id="88036"/>
    <lineage>
        <taxon>Eukaryota</taxon>
        <taxon>Viridiplantae</taxon>
        <taxon>Streptophyta</taxon>
        <taxon>Embryophyta</taxon>
        <taxon>Tracheophyta</taxon>
        <taxon>Lycopodiopsida</taxon>
        <taxon>Selaginellales</taxon>
        <taxon>Selaginellaceae</taxon>
        <taxon>Selaginella</taxon>
    </lineage>
</organism>
<feature type="non-terminal residue" evidence="16">
    <location>
        <position position="703"/>
    </location>
</feature>
<dbReference type="GO" id="GO:0005524">
    <property type="term" value="F:ATP binding"/>
    <property type="evidence" value="ECO:0007669"/>
    <property type="project" value="UniProtKB-KW"/>
</dbReference>
<keyword evidence="9 11" id="KW-0539">Nucleus</keyword>
<dbReference type="Proteomes" id="UP000001514">
    <property type="component" value="Unassembled WGS sequence"/>
</dbReference>
<evidence type="ECO:0000313" key="17">
    <source>
        <dbReference type="Proteomes" id="UP000001514"/>
    </source>
</evidence>
<feature type="domain" description="Helicase ATP-binding" evidence="14">
    <location>
        <begin position="45"/>
        <end position="220"/>
    </location>
</feature>
<dbReference type="GO" id="GO:0006260">
    <property type="term" value="P:DNA replication"/>
    <property type="evidence" value="ECO:0000318"/>
    <property type="project" value="GO_Central"/>
</dbReference>
<dbReference type="Pfam" id="PF09382">
    <property type="entry name" value="RQC"/>
    <property type="match status" value="1"/>
</dbReference>
<dbReference type="Pfam" id="PF00570">
    <property type="entry name" value="HRDC"/>
    <property type="match status" value="1"/>
</dbReference>
<dbReference type="FunFam" id="3.40.50.300:FF:001544">
    <property type="entry name" value="ATP-dependent DNA helicase"/>
    <property type="match status" value="1"/>
</dbReference>
<dbReference type="KEGG" id="smo:SELMODRAFT_10140"/>
<dbReference type="InterPro" id="IPR011545">
    <property type="entry name" value="DEAD/DEAH_box_helicase_dom"/>
</dbReference>
<dbReference type="SUPFAM" id="SSF47819">
    <property type="entry name" value="HRDC-like"/>
    <property type="match status" value="1"/>
</dbReference>
<keyword evidence="4 11" id="KW-0378">Hydrolase</keyword>
<dbReference type="FunCoup" id="D8RF20">
    <property type="interactions" value="1668"/>
</dbReference>
<dbReference type="SMART" id="SM00490">
    <property type="entry name" value="HELICc"/>
    <property type="match status" value="1"/>
</dbReference>
<name>D8RF20_SELML</name>